<evidence type="ECO:0000256" key="2">
    <source>
        <dbReference type="ARBA" id="ARBA00005722"/>
    </source>
</evidence>
<name>A0A4P9VK25_9GAMM</name>
<sequence>MAQKYIYLTALLCLSNTYFVNADSATIGIGVASVPDYLGSEDYETIPLLQASYQWDNFSYIKFTGNSLKWNILQDSTLHFGPMIHMTAERSDVDDDRVDALKNVDSSKELGFFIQGNAAPWLYGFEFYQDITAGHHGYVASAFIGYKTPMGDGDFTLKGNVDYLSSDFMDSFFSIDSDDANRSGLSTFNADSGMNRMGLTLLYTFSLSRDWQLNAFLDYQRLLDDASDSPVTDDQGDDNQYHIGLNIIHQWSF</sequence>
<feature type="signal peptide" evidence="6">
    <location>
        <begin position="1"/>
        <end position="22"/>
    </location>
</feature>
<evidence type="ECO:0000256" key="4">
    <source>
        <dbReference type="ARBA" id="ARBA00023136"/>
    </source>
</evidence>
<dbReference type="Proteomes" id="UP000257039">
    <property type="component" value="Unassembled WGS sequence"/>
</dbReference>
<reference evidence="7 8" key="1">
    <citation type="submission" date="2017-04" db="EMBL/GenBank/DDBJ databases">
        <title>Draft genome sequence of Zooshikella ganghwensis VG4 isolated from Red Sea sediments.</title>
        <authorList>
            <person name="Rehman Z."/>
            <person name="Alam I."/>
            <person name="Kamau A."/>
            <person name="Bajic V."/>
            <person name="Leiknes T."/>
        </authorList>
    </citation>
    <scope>NUCLEOTIDE SEQUENCE [LARGE SCALE GENOMIC DNA]</scope>
    <source>
        <strain evidence="7 8">VG4</strain>
    </source>
</reference>
<dbReference type="GO" id="GO:0009279">
    <property type="term" value="C:cell outer membrane"/>
    <property type="evidence" value="ECO:0007669"/>
    <property type="project" value="UniProtKB-SubCell"/>
</dbReference>
<organism evidence="7 8">
    <name type="scientific">Zooshikella ganghwensis</name>
    <dbReference type="NCBI Taxonomy" id="202772"/>
    <lineage>
        <taxon>Bacteria</taxon>
        <taxon>Pseudomonadati</taxon>
        <taxon>Pseudomonadota</taxon>
        <taxon>Gammaproteobacteria</taxon>
        <taxon>Oceanospirillales</taxon>
        <taxon>Zooshikellaceae</taxon>
        <taxon>Zooshikella</taxon>
    </lineage>
</organism>
<protein>
    <submittedName>
        <fullName evidence="7">MipA/OmpV family protein</fullName>
    </submittedName>
</protein>
<keyword evidence="4" id="KW-0472">Membrane</keyword>
<dbReference type="PANTHER" id="PTHR38776">
    <property type="entry name" value="MLTA-INTERACTING PROTEIN-RELATED"/>
    <property type="match status" value="1"/>
</dbReference>
<accession>A0A4P9VK25</accession>
<evidence type="ECO:0000313" key="7">
    <source>
        <dbReference type="EMBL" id="RDH43645.1"/>
    </source>
</evidence>
<gene>
    <name evidence="7" type="ORF">B9G39_09430</name>
</gene>
<dbReference type="EMBL" id="NDXW01000001">
    <property type="protein sequence ID" value="RDH43645.1"/>
    <property type="molecule type" value="Genomic_DNA"/>
</dbReference>
<dbReference type="InterPro" id="IPR010583">
    <property type="entry name" value="MipA"/>
</dbReference>
<evidence type="ECO:0000256" key="5">
    <source>
        <dbReference type="ARBA" id="ARBA00023237"/>
    </source>
</evidence>
<keyword evidence="8" id="KW-1185">Reference proteome</keyword>
<dbReference type="RefSeq" id="WP_094786924.1">
    <property type="nucleotide sequence ID" value="NZ_NDXW01000001.1"/>
</dbReference>
<evidence type="ECO:0000256" key="1">
    <source>
        <dbReference type="ARBA" id="ARBA00004442"/>
    </source>
</evidence>
<comment type="similarity">
    <text evidence="2">Belongs to the MipA/OmpV family.</text>
</comment>
<keyword evidence="3 6" id="KW-0732">Signal</keyword>
<comment type="caution">
    <text evidence="7">The sequence shown here is derived from an EMBL/GenBank/DDBJ whole genome shotgun (WGS) entry which is preliminary data.</text>
</comment>
<evidence type="ECO:0000313" key="8">
    <source>
        <dbReference type="Proteomes" id="UP000257039"/>
    </source>
</evidence>
<comment type="subcellular location">
    <subcellularLocation>
        <location evidence="1">Cell outer membrane</location>
    </subcellularLocation>
</comment>
<feature type="chain" id="PRO_5020376989" evidence="6">
    <location>
        <begin position="23"/>
        <end position="253"/>
    </location>
</feature>
<dbReference type="Pfam" id="PF06629">
    <property type="entry name" value="MipA"/>
    <property type="match status" value="1"/>
</dbReference>
<proteinExistence type="inferred from homology"/>
<evidence type="ECO:0000256" key="6">
    <source>
        <dbReference type="SAM" id="SignalP"/>
    </source>
</evidence>
<dbReference type="PANTHER" id="PTHR38776:SF1">
    <property type="entry name" value="MLTA-INTERACTING PROTEIN-RELATED"/>
    <property type="match status" value="1"/>
</dbReference>
<dbReference type="AlphaFoldDB" id="A0A4P9VK25"/>
<evidence type="ECO:0000256" key="3">
    <source>
        <dbReference type="ARBA" id="ARBA00022729"/>
    </source>
</evidence>
<keyword evidence="5" id="KW-0998">Cell outer membrane</keyword>